<dbReference type="Proteomes" id="UP000590442">
    <property type="component" value="Unassembled WGS sequence"/>
</dbReference>
<feature type="repeat" description="TPR" evidence="3">
    <location>
        <begin position="120"/>
        <end position="153"/>
    </location>
</feature>
<accession>A0A846QSB8</accession>
<proteinExistence type="predicted"/>
<dbReference type="SUPFAM" id="SSF56935">
    <property type="entry name" value="Porins"/>
    <property type="match status" value="1"/>
</dbReference>
<sequence length="685" mass="78692">MSKKILFLFLFIGFTVLGQNDMQPGFKLLETGQFEDAETFFKSYLERQPNNKTAQICYGRAVGLSGNPLEANTLFSNLLDTYPGDFEIQINYNESFLWAKEFKKAKPLYKKLVEEYPENFGAVLGYANTLSNLKEYQEATDWVNRALEIDPNNESAKTSRKYIYMGHANEHVNNQKYEIGKKLLNKIFNDFPEDKDALLNLANLYLIIKEVDSAIHTYRRYATSPKDSITALNGIALAYHIGEKDKEALRIAKNSREKVMVFKDYELKERTHERYVQALIWNRKYGKAKEEIKKLETQYKDRDWIYSLRATLGMYTSNFKMSINNYNAILVKDSASFDGNLGKANALFASDKIIPSYKAAFQTLEIFKNQKDALSFIEKLNTKYTPYVEEVVKYTFDNGKNTAFSSNTTASVPLSTKLLTTLSYEYRTTENTLTLNKANSHVILAGATYKLLPKTNIKALLGINNSRSTDNTFTQPIMDFKLQLQPLKLQNIELGYQREVQSFNADLIEREIVLNHYGLAYNLGTNINLGWYTQAIHTQQTDDNTRNLVFTSLYYNIMRKPALKMGLNYQYLSFKDQVPTIYFSPSIYQAVEIFADIRGDISEKTKYMASAATGIQKVEQDDKTSLFRAEIGLQHQFSKRFSSNLYGKYSNIASATAAGFEFTEIGLKLKWLLTKKPLFYKKLND</sequence>
<keyword evidence="2 3" id="KW-0802">TPR repeat</keyword>
<dbReference type="PANTHER" id="PTHR45586:SF1">
    <property type="entry name" value="LIPOPOLYSACCHARIDE ASSEMBLY PROTEIN B"/>
    <property type="match status" value="1"/>
</dbReference>
<dbReference type="SUPFAM" id="SSF48452">
    <property type="entry name" value="TPR-like"/>
    <property type="match status" value="2"/>
</dbReference>
<dbReference type="Pfam" id="PF13432">
    <property type="entry name" value="TPR_16"/>
    <property type="match status" value="1"/>
</dbReference>
<dbReference type="PROSITE" id="PS50005">
    <property type="entry name" value="TPR"/>
    <property type="match status" value="1"/>
</dbReference>
<keyword evidence="1" id="KW-0677">Repeat</keyword>
<evidence type="ECO:0000313" key="4">
    <source>
        <dbReference type="EMBL" id="NJB71041.1"/>
    </source>
</evidence>
<gene>
    <name evidence="4" type="ORF">GGR42_001503</name>
</gene>
<protein>
    <submittedName>
        <fullName evidence="4">Tetratricopeptide (TPR) repeat protein</fullName>
    </submittedName>
</protein>
<dbReference type="EMBL" id="JAATJJ010000001">
    <property type="protein sequence ID" value="NJB71041.1"/>
    <property type="molecule type" value="Genomic_DNA"/>
</dbReference>
<dbReference type="InterPro" id="IPR011990">
    <property type="entry name" value="TPR-like_helical_dom_sf"/>
</dbReference>
<name>A0A846QSB8_9FLAO</name>
<keyword evidence="5" id="KW-1185">Reference proteome</keyword>
<dbReference type="PANTHER" id="PTHR45586">
    <property type="entry name" value="TPR REPEAT-CONTAINING PROTEIN PA4667"/>
    <property type="match status" value="1"/>
</dbReference>
<evidence type="ECO:0000313" key="5">
    <source>
        <dbReference type="Proteomes" id="UP000590442"/>
    </source>
</evidence>
<dbReference type="RefSeq" id="WP_167962426.1">
    <property type="nucleotide sequence ID" value="NZ_JAATJJ010000001.1"/>
</dbReference>
<dbReference type="Pfam" id="PF14559">
    <property type="entry name" value="TPR_19"/>
    <property type="match status" value="1"/>
</dbReference>
<reference evidence="4 5" key="1">
    <citation type="submission" date="2020-03" db="EMBL/GenBank/DDBJ databases">
        <title>Genomic Encyclopedia of Type Strains, Phase IV (KMG-IV): sequencing the most valuable type-strain genomes for metagenomic binning, comparative biology and taxonomic classification.</title>
        <authorList>
            <person name="Goeker M."/>
        </authorList>
    </citation>
    <scope>NUCLEOTIDE SEQUENCE [LARGE SCALE GENOMIC DNA]</scope>
    <source>
        <strain evidence="4 5">DSM 29762</strain>
    </source>
</reference>
<dbReference type="AlphaFoldDB" id="A0A846QSB8"/>
<evidence type="ECO:0000256" key="2">
    <source>
        <dbReference type="ARBA" id="ARBA00022803"/>
    </source>
</evidence>
<organism evidence="4 5">
    <name type="scientific">Saonia flava</name>
    <dbReference type="NCBI Taxonomy" id="523696"/>
    <lineage>
        <taxon>Bacteria</taxon>
        <taxon>Pseudomonadati</taxon>
        <taxon>Bacteroidota</taxon>
        <taxon>Flavobacteriia</taxon>
        <taxon>Flavobacteriales</taxon>
        <taxon>Flavobacteriaceae</taxon>
        <taxon>Saonia</taxon>
    </lineage>
</organism>
<comment type="caution">
    <text evidence="4">The sequence shown here is derived from an EMBL/GenBank/DDBJ whole genome shotgun (WGS) entry which is preliminary data.</text>
</comment>
<dbReference type="InterPro" id="IPR051012">
    <property type="entry name" value="CellSynth/LPSAsmb/PSIAsmb"/>
</dbReference>
<dbReference type="Gene3D" id="1.25.40.10">
    <property type="entry name" value="Tetratricopeptide repeat domain"/>
    <property type="match status" value="2"/>
</dbReference>
<dbReference type="InterPro" id="IPR019734">
    <property type="entry name" value="TPR_rpt"/>
</dbReference>
<evidence type="ECO:0000256" key="1">
    <source>
        <dbReference type="ARBA" id="ARBA00022737"/>
    </source>
</evidence>
<evidence type="ECO:0000256" key="3">
    <source>
        <dbReference type="PROSITE-ProRule" id="PRU00339"/>
    </source>
</evidence>